<keyword evidence="4" id="KW-1185">Reference proteome</keyword>
<reference evidence="3 4" key="1">
    <citation type="submission" date="2014-04" db="EMBL/GenBank/DDBJ databases">
        <authorList>
            <consortium name="DOE Joint Genome Institute"/>
            <person name="Kuo A."/>
            <person name="Tarkka M."/>
            <person name="Buscot F."/>
            <person name="Kohler A."/>
            <person name="Nagy L.G."/>
            <person name="Floudas D."/>
            <person name="Copeland A."/>
            <person name="Barry K.W."/>
            <person name="Cichocki N."/>
            <person name="Veneault-Fourrey C."/>
            <person name="LaButti K."/>
            <person name="Lindquist E.A."/>
            <person name="Lipzen A."/>
            <person name="Lundell T."/>
            <person name="Morin E."/>
            <person name="Murat C."/>
            <person name="Sun H."/>
            <person name="Tunlid A."/>
            <person name="Henrissat B."/>
            <person name="Grigoriev I.V."/>
            <person name="Hibbett D.S."/>
            <person name="Martin F."/>
            <person name="Nordberg H.P."/>
            <person name="Cantor M.N."/>
            <person name="Hua S.X."/>
        </authorList>
    </citation>
    <scope>NUCLEOTIDE SEQUENCE [LARGE SCALE GENOMIC DNA]</scope>
    <source>
        <strain evidence="3 4">F 1598</strain>
    </source>
</reference>
<evidence type="ECO:0000313" key="3">
    <source>
        <dbReference type="EMBL" id="KIM88320.1"/>
    </source>
</evidence>
<evidence type="ECO:0000259" key="2">
    <source>
        <dbReference type="Pfam" id="PF20151"/>
    </source>
</evidence>
<dbReference type="HOGENOM" id="CLU_1636031_0_0_1"/>
<dbReference type="OrthoDB" id="2658772at2759"/>
<dbReference type="EMBL" id="KN832977">
    <property type="protein sequence ID" value="KIM88320.1"/>
    <property type="molecule type" value="Genomic_DNA"/>
</dbReference>
<keyword evidence="1" id="KW-0472">Membrane</keyword>
<dbReference type="InterPro" id="IPR045340">
    <property type="entry name" value="DUF6533"/>
</dbReference>
<protein>
    <recommendedName>
        <fullName evidence="2">DUF6533 domain-containing protein</fullName>
    </recommendedName>
</protein>
<sequence length="162" mass="18814">MSTVGYLPLDSDAPSYFKSARTANYVCVAFTMLLLYDHCITLDKEVEWIWTLRWRLPKILFLTNRYLLTLLIVLTNFSGTIYPLSLSPIQFQFCKFFNNFLTWSPIFNFYVAELLMIIRVCSLYGHRKVTTAPNKSVPKHINELVLLAIKACPLAFGRLFRS</sequence>
<dbReference type="AlphaFoldDB" id="A0A0C3FV73"/>
<evidence type="ECO:0000256" key="1">
    <source>
        <dbReference type="SAM" id="Phobius"/>
    </source>
</evidence>
<keyword evidence="1" id="KW-1133">Transmembrane helix</keyword>
<dbReference type="Proteomes" id="UP000054166">
    <property type="component" value="Unassembled WGS sequence"/>
</dbReference>
<proteinExistence type="predicted"/>
<keyword evidence="1" id="KW-0812">Transmembrane</keyword>
<dbReference type="Pfam" id="PF20151">
    <property type="entry name" value="DUF6533"/>
    <property type="match status" value="1"/>
</dbReference>
<evidence type="ECO:0000313" key="4">
    <source>
        <dbReference type="Proteomes" id="UP000054166"/>
    </source>
</evidence>
<gene>
    <name evidence="3" type="ORF">PILCRDRAFT_253848</name>
</gene>
<dbReference type="InParanoid" id="A0A0C3FV73"/>
<organism evidence="3 4">
    <name type="scientific">Piloderma croceum (strain F 1598)</name>
    <dbReference type="NCBI Taxonomy" id="765440"/>
    <lineage>
        <taxon>Eukaryota</taxon>
        <taxon>Fungi</taxon>
        <taxon>Dikarya</taxon>
        <taxon>Basidiomycota</taxon>
        <taxon>Agaricomycotina</taxon>
        <taxon>Agaricomycetes</taxon>
        <taxon>Agaricomycetidae</taxon>
        <taxon>Atheliales</taxon>
        <taxon>Atheliaceae</taxon>
        <taxon>Piloderma</taxon>
    </lineage>
</organism>
<feature type="transmembrane region" description="Helical" evidence="1">
    <location>
        <begin position="106"/>
        <end position="125"/>
    </location>
</feature>
<name>A0A0C3FV73_PILCF</name>
<feature type="domain" description="DUF6533" evidence="2">
    <location>
        <begin position="25"/>
        <end position="67"/>
    </location>
</feature>
<accession>A0A0C3FV73</accession>
<feature type="transmembrane region" description="Helical" evidence="1">
    <location>
        <begin position="66"/>
        <end position="86"/>
    </location>
</feature>
<reference evidence="4" key="2">
    <citation type="submission" date="2015-01" db="EMBL/GenBank/DDBJ databases">
        <title>Evolutionary Origins and Diversification of the Mycorrhizal Mutualists.</title>
        <authorList>
            <consortium name="DOE Joint Genome Institute"/>
            <consortium name="Mycorrhizal Genomics Consortium"/>
            <person name="Kohler A."/>
            <person name="Kuo A."/>
            <person name="Nagy L.G."/>
            <person name="Floudas D."/>
            <person name="Copeland A."/>
            <person name="Barry K.W."/>
            <person name="Cichocki N."/>
            <person name="Veneault-Fourrey C."/>
            <person name="LaButti K."/>
            <person name="Lindquist E.A."/>
            <person name="Lipzen A."/>
            <person name="Lundell T."/>
            <person name="Morin E."/>
            <person name="Murat C."/>
            <person name="Riley R."/>
            <person name="Ohm R."/>
            <person name="Sun H."/>
            <person name="Tunlid A."/>
            <person name="Henrissat B."/>
            <person name="Grigoriev I.V."/>
            <person name="Hibbett D.S."/>
            <person name="Martin F."/>
        </authorList>
    </citation>
    <scope>NUCLEOTIDE SEQUENCE [LARGE SCALE GENOMIC DNA]</scope>
    <source>
        <strain evidence="4">F 1598</strain>
    </source>
</reference>